<sequence length="142" mass="16266">MHAFLFPPPRRDGDRDRDSLRPFAARSRSLDLNERGATVRVCGEHRVERCDRCDVNFLEGNDARRRARDAIATSRDGGYDKNVYELDECLTPIRVCVPHGDDVCEACGVDFREANRDARAKRDRSIDPYGSNMTKWLEYSNA</sequence>
<reference evidence="1 2" key="1">
    <citation type="journal article" date="2009" name="Science">
        <title>Green evolution and dynamic adaptations revealed by genomes of the marine picoeukaryotes Micromonas.</title>
        <authorList>
            <person name="Worden A.Z."/>
            <person name="Lee J.H."/>
            <person name="Mock T."/>
            <person name="Rouze P."/>
            <person name="Simmons M.P."/>
            <person name="Aerts A.L."/>
            <person name="Allen A.E."/>
            <person name="Cuvelier M.L."/>
            <person name="Derelle E."/>
            <person name="Everett M.V."/>
            <person name="Foulon E."/>
            <person name="Grimwood J."/>
            <person name="Gundlach H."/>
            <person name="Henrissat B."/>
            <person name="Napoli C."/>
            <person name="McDonald S.M."/>
            <person name="Parker M.S."/>
            <person name="Rombauts S."/>
            <person name="Salamov A."/>
            <person name="Von Dassow P."/>
            <person name="Badger J.H."/>
            <person name="Coutinho P.M."/>
            <person name="Demir E."/>
            <person name="Dubchak I."/>
            <person name="Gentemann C."/>
            <person name="Eikrem W."/>
            <person name="Gready J.E."/>
            <person name="John U."/>
            <person name="Lanier W."/>
            <person name="Lindquist E.A."/>
            <person name="Lucas S."/>
            <person name="Mayer K.F."/>
            <person name="Moreau H."/>
            <person name="Not F."/>
            <person name="Otillar R."/>
            <person name="Panaud O."/>
            <person name="Pangilinan J."/>
            <person name="Paulsen I."/>
            <person name="Piegu B."/>
            <person name="Poliakov A."/>
            <person name="Robbens S."/>
            <person name="Schmutz J."/>
            <person name="Toulza E."/>
            <person name="Wyss T."/>
            <person name="Zelensky A."/>
            <person name="Zhou K."/>
            <person name="Armbrust E.V."/>
            <person name="Bhattacharya D."/>
            <person name="Goodenough U.W."/>
            <person name="Van de Peer Y."/>
            <person name="Grigoriev I.V."/>
        </authorList>
    </citation>
    <scope>NUCLEOTIDE SEQUENCE [LARGE SCALE GENOMIC DNA]</scope>
    <source>
        <strain evidence="1 2">CCMP1545</strain>
    </source>
</reference>
<evidence type="ECO:0000313" key="1">
    <source>
        <dbReference type="EMBL" id="EEH59614.1"/>
    </source>
</evidence>
<proteinExistence type="predicted"/>
<name>C1MJM5_MICPC</name>
<dbReference type="Proteomes" id="UP000001876">
    <property type="component" value="Unassembled WGS sequence"/>
</dbReference>
<dbReference type="GeneID" id="9681275"/>
<dbReference type="KEGG" id="mpp:MICPUCDRAFT_55021"/>
<dbReference type="EMBL" id="GG663736">
    <property type="protein sequence ID" value="EEH59614.1"/>
    <property type="molecule type" value="Genomic_DNA"/>
</dbReference>
<protein>
    <submittedName>
        <fullName evidence="1">Predicted protein</fullName>
    </submittedName>
</protein>
<dbReference type="RefSeq" id="XP_003056238.1">
    <property type="nucleotide sequence ID" value="XM_003056192.1"/>
</dbReference>
<gene>
    <name evidence="1" type="ORF">MICPUCDRAFT_55021</name>
</gene>
<dbReference type="AlphaFoldDB" id="C1MJM5"/>
<accession>C1MJM5</accession>
<organism evidence="2">
    <name type="scientific">Micromonas pusilla (strain CCMP1545)</name>
    <name type="common">Picoplanktonic green alga</name>
    <dbReference type="NCBI Taxonomy" id="564608"/>
    <lineage>
        <taxon>Eukaryota</taxon>
        <taxon>Viridiplantae</taxon>
        <taxon>Chlorophyta</taxon>
        <taxon>Mamiellophyceae</taxon>
        <taxon>Mamiellales</taxon>
        <taxon>Mamiellaceae</taxon>
        <taxon>Micromonas</taxon>
    </lineage>
</organism>
<evidence type="ECO:0000313" key="2">
    <source>
        <dbReference type="Proteomes" id="UP000001876"/>
    </source>
</evidence>
<keyword evidence="2" id="KW-1185">Reference proteome</keyword>